<name>A0A9W6U7I2_9STRA</name>
<dbReference type="GO" id="GO:0005506">
    <property type="term" value="F:iron ion binding"/>
    <property type="evidence" value="ECO:0007669"/>
    <property type="project" value="InterPro"/>
</dbReference>
<dbReference type="SUPFAM" id="SSF49482">
    <property type="entry name" value="Aromatic compound dioxygenase"/>
    <property type="match status" value="1"/>
</dbReference>
<dbReference type="InterPro" id="IPR015889">
    <property type="entry name" value="Intradiol_dOase_core"/>
</dbReference>
<feature type="region of interest" description="Disordered" evidence="1">
    <location>
        <begin position="122"/>
        <end position="152"/>
    </location>
</feature>
<dbReference type="PANTHER" id="PTHR34315:SF1">
    <property type="entry name" value="INTRADIOL RING-CLEAVAGE DIOXYGENASES DOMAIN-CONTAINING PROTEIN-RELATED"/>
    <property type="match status" value="1"/>
</dbReference>
<reference evidence="2" key="1">
    <citation type="submission" date="2023-04" db="EMBL/GenBank/DDBJ databases">
        <title>Phytophthora lilii NBRC 32176.</title>
        <authorList>
            <person name="Ichikawa N."/>
            <person name="Sato H."/>
            <person name="Tonouchi N."/>
        </authorList>
    </citation>
    <scope>NUCLEOTIDE SEQUENCE</scope>
    <source>
        <strain evidence="2">NBRC 32176</strain>
    </source>
</reference>
<protein>
    <submittedName>
        <fullName evidence="2">Unnamed protein product</fullName>
    </submittedName>
</protein>
<dbReference type="Gene3D" id="2.60.130.10">
    <property type="entry name" value="Aromatic compound dioxygenase"/>
    <property type="match status" value="1"/>
</dbReference>
<dbReference type="PANTHER" id="PTHR34315">
    <property type="match status" value="1"/>
</dbReference>
<organism evidence="2 3">
    <name type="scientific">Phytophthora lilii</name>
    <dbReference type="NCBI Taxonomy" id="2077276"/>
    <lineage>
        <taxon>Eukaryota</taxon>
        <taxon>Sar</taxon>
        <taxon>Stramenopiles</taxon>
        <taxon>Oomycota</taxon>
        <taxon>Peronosporomycetes</taxon>
        <taxon>Peronosporales</taxon>
        <taxon>Peronosporaceae</taxon>
        <taxon>Phytophthora</taxon>
    </lineage>
</organism>
<keyword evidence="3" id="KW-1185">Reference proteome</keyword>
<dbReference type="GO" id="GO:0016702">
    <property type="term" value="F:oxidoreductase activity, acting on single donors with incorporation of molecular oxygen, incorporation of two atoms of oxygen"/>
    <property type="evidence" value="ECO:0007669"/>
    <property type="project" value="InterPro"/>
</dbReference>
<dbReference type="AlphaFoldDB" id="A0A9W6U7I2"/>
<proteinExistence type="predicted"/>
<accession>A0A9W6U7I2</accession>
<dbReference type="EMBL" id="BSXW01000637">
    <property type="protein sequence ID" value="GMF26970.1"/>
    <property type="molecule type" value="Genomic_DNA"/>
</dbReference>
<evidence type="ECO:0000313" key="2">
    <source>
        <dbReference type="EMBL" id="GMF26970.1"/>
    </source>
</evidence>
<dbReference type="OrthoDB" id="121380at2759"/>
<gene>
    <name evidence="2" type="ORF">Plil01_001125700</name>
</gene>
<sequence>MQGPYYVNGEPVRSDIREDQEGASLYAEVQIIDVNTCESVEGLTWPSSTATPQRFVLLDDSVSDGVLVWTSVGVDMTRAQTITAAGTLMADGGVMAVSASTMGGRGFSGGSGMGVPTSSTTGIAQGSSANTTRATTTTAAVESSSSEEEEADTSCSARLHHFSLWAERNGAIFDLNSLKICLHHIQCMFYNKQDIVAQQ</sequence>
<feature type="compositionally biased region" description="Low complexity" evidence="1">
    <location>
        <begin position="127"/>
        <end position="144"/>
    </location>
</feature>
<evidence type="ECO:0000256" key="1">
    <source>
        <dbReference type="SAM" id="MobiDB-lite"/>
    </source>
</evidence>
<evidence type="ECO:0000313" key="3">
    <source>
        <dbReference type="Proteomes" id="UP001165083"/>
    </source>
</evidence>
<dbReference type="Proteomes" id="UP001165083">
    <property type="component" value="Unassembled WGS sequence"/>
</dbReference>
<comment type="caution">
    <text evidence="2">The sequence shown here is derived from an EMBL/GenBank/DDBJ whole genome shotgun (WGS) entry which is preliminary data.</text>
</comment>